<feature type="compositionally biased region" description="Acidic residues" evidence="1">
    <location>
        <begin position="342"/>
        <end position="351"/>
    </location>
</feature>
<dbReference type="Proteomes" id="UP000237144">
    <property type="component" value="Unassembled WGS sequence"/>
</dbReference>
<feature type="compositionally biased region" description="Polar residues" evidence="1">
    <location>
        <begin position="185"/>
        <end position="194"/>
    </location>
</feature>
<feature type="compositionally biased region" description="Polar residues" evidence="1">
    <location>
        <begin position="104"/>
        <end position="118"/>
    </location>
</feature>
<feature type="compositionally biased region" description="Basic and acidic residues" evidence="1">
    <location>
        <begin position="322"/>
        <end position="341"/>
    </location>
</feature>
<feature type="compositionally biased region" description="Low complexity" evidence="1">
    <location>
        <begin position="309"/>
        <end position="318"/>
    </location>
</feature>
<evidence type="ECO:0000313" key="2">
    <source>
        <dbReference type="EMBL" id="POY70189.1"/>
    </source>
</evidence>
<accession>A0A2S5B087</accession>
<dbReference type="AlphaFoldDB" id="A0A2S5B087"/>
<feature type="region of interest" description="Disordered" evidence="1">
    <location>
        <begin position="372"/>
        <end position="421"/>
    </location>
</feature>
<organism evidence="2 3">
    <name type="scientific">Rhodotorula taiwanensis</name>
    <dbReference type="NCBI Taxonomy" id="741276"/>
    <lineage>
        <taxon>Eukaryota</taxon>
        <taxon>Fungi</taxon>
        <taxon>Dikarya</taxon>
        <taxon>Basidiomycota</taxon>
        <taxon>Pucciniomycotina</taxon>
        <taxon>Microbotryomycetes</taxon>
        <taxon>Sporidiobolales</taxon>
        <taxon>Sporidiobolaceae</taxon>
        <taxon>Rhodotorula</taxon>
    </lineage>
</organism>
<dbReference type="OrthoDB" id="2528701at2759"/>
<feature type="region of interest" description="Disordered" evidence="1">
    <location>
        <begin position="282"/>
        <end position="351"/>
    </location>
</feature>
<feature type="compositionally biased region" description="Basic and acidic residues" evidence="1">
    <location>
        <begin position="18"/>
        <end position="29"/>
    </location>
</feature>
<feature type="compositionally biased region" description="Basic and acidic residues" evidence="1">
    <location>
        <begin position="287"/>
        <end position="308"/>
    </location>
</feature>
<evidence type="ECO:0000313" key="3">
    <source>
        <dbReference type="Proteomes" id="UP000237144"/>
    </source>
</evidence>
<sequence length="449" mass="46971">MASHSPYGNYYGAAIGRSRSEGDPYDRRPLNPLAVSSTSPPCIPKLPAPTKLARPAPSILRNPLSPEEAKKQSHSPPSILKALPGRRRPSVVVEVVHSPPPPHFTSNDAAGGDTSSENEGAGLSRIPSDELALPNSNQAEPAYMQADGVGGMQPLSASPVTIPGARRTSVSSSSTGDSSSRATAFSPSASSVLTDSSAASFRSDASSVKFAPLPPGRRSHRSNSLSIGVASRAKMIQAQGGTPNVRTARYAGPQLWYEGGNLPEDVYTWKDCQKGLQKLFKRGANGKSEKGKEVAVEGDETPRPERGRSASVSSVTSSNDADEARRMELEAKGKRREIEHIEEADDEDNEDAVEVAPGLVKVASPAGPAPALYLDNGGCEGSLSDDEGTSASEVTSPRTPPEGGLQLDGITPPVSAGGDGDLDVELRRVMKGKSKAIDDVEHGEVRVAS</sequence>
<feature type="region of interest" description="Disordered" evidence="1">
    <location>
        <begin position="1"/>
        <end position="227"/>
    </location>
</feature>
<protein>
    <submittedName>
        <fullName evidence="2">Uncharacterized protein</fullName>
    </submittedName>
</protein>
<comment type="caution">
    <text evidence="2">The sequence shown here is derived from an EMBL/GenBank/DDBJ whole genome shotgun (WGS) entry which is preliminary data.</text>
</comment>
<feature type="compositionally biased region" description="Low complexity" evidence="1">
    <location>
        <begin position="195"/>
        <end position="207"/>
    </location>
</feature>
<proteinExistence type="predicted"/>
<reference evidence="2 3" key="1">
    <citation type="journal article" date="2018" name="Front. Microbiol.">
        <title>Prospects for Fungal Bioremediation of Acidic Radioactive Waste Sites: Characterization and Genome Sequence of Rhodotorula taiwanensis MD1149.</title>
        <authorList>
            <person name="Tkavc R."/>
            <person name="Matrosova V.Y."/>
            <person name="Grichenko O.E."/>
            <person name="Gostincar C."/>
            <person name="Volpe R.P."/>
            <person name="Klimenkova P."/>
            <person name="Gaidamakova E.K."/>
            <person name="Zhou C.E."/>
            <person name="Stewart B.J."/>
            <person name="Lyman M.G."/>
            <person name="Malfatti S.A."/>
            <person name="Rubinfeld B."/>
            <person name="Courtot M."/>
            <person name="Singh J."/>
            <person name="Dalgard C.L."/>
            <person name="Hamilton T."/>
            <person name="Frey K.G."/>
            <person name="Gunde-Cimerman N."/>
            <person name="Dugan L."/>
            <person name="Daly M.J."/>
        </authorList>
    </citation>
    <scope>NUCLEOTIDE SEQUENCE [LARGE SCALE GENOMIC DNA]</scope>
    <source>
        <strain evidence="2 3">MD1149</strain>
    </source>
</reference>
<keyword evidence="3" id="KW-1185">Reference proteome</keyword>
<feature type="compositionally biased region" description="Low complexity" evidence="1">
    <location>
        <begin position="165"/>
        <end position="184"/>
    </location>
</feature>
<evidence type="ECO:0000256" key="1">
    <source>
        <dbReference type="SAM" id="MobiDB-lite"/>
    </source>
</evidence>
<dbReference type="EMBL" id="PJQD01000140">
    <property type="protein sequence ID" value="POY70189.1"/>
    <property type="molecule type" value="Genomic_DNA"/>
</dbReference>
<gene>
    <name evidence="2" type="ORF">BMF94_6772</name>
</gene>
<name>A0A2S5B087_9BASI</name>